<accession>A0A4R6IP18</accession>
<dbReference type="RefSeq" id="WP_166641858.1">
    <property type="nucleotide sequence ID" value="NZ_SNWM01000001.1"/>
</dbReference>
<proteinExistence type="predicted"/>
<keyword evidence="1" id="KW-0732">Signal</keyword>
<keyword evidence="3" id="KW-1185">Reference proteome</keyword>
<name>A0A4R6IP18_9SPHI</name>
<dbReference type="EMBL" id="SNWM01000001">
    <property type="protein sequence ID" value="TDO24000.1"/>
    <property type="molecule type" value="Genomic_DNA"/>
</dbReference>
<dbReference type="AlphaFoldDB" id="A0A4R6IP18"/>
<dbReference type="Gene3D" id="2.170.130.10">
    <property type="entry name" value="TonB-dependent receptor, plug domain"/>
    <property type="match status" value="1"/>
</dbReference>
<dbReference type="Proteomes" id="UP000295499">
    <property type="component" value="Unassembled WGS sequence"/>
</dbReference>
<protein>
    <submittedName>
        <fullName evidence="2">TonB-dependent SusC/RagA subfamily outer membrane receptor</fullName>
    </submittedName>
</protein>
<organism evidence="2 3">
    <name type="scientific">Pedobacter duraquae</name>
    <dbReference type="NCBI Taxonomy" id="425511"/>
    <lineage>
        <taxon>Bacteria</taxon>
        <taxon>Pseudomonadati</taxon>
        <taxon>Bacteroidota</taxon>
        <taxon>Sphingobacteriia</taxon>
        <taxon>Sphingobacteriales</taxon>
        <taxon>Sphingobacteriaceae</taxon>
        <taxon>Pedobacter</taxon>
    </lineage>
</organism>
<keyword evidence="2" id="KW-0675">Receptor</keyword>
<evidence type="ECO:0000313" key="3">
    <source>
        <dbReference type="Proteomes" id="UP000295499"/>
    </source>
</evidence>
<reference evidence="2 3" key="1">
    <citation type="submission" date="2019-03" db="EMBL/GenBank/DDBJ databases">
        <title>Genomic Encyclopedia of Archaeal and Bacterial Type Strains, Phase II (KMG-II): from individual species to whole genera.</title>
        <authorList>
            <person name="Goeker M."/>
        </authorList>
    </citation>
    <scope>NUCLEOTIDE SEQUENCE [LARGE SCALE GENOMIC DNA]</scope>
    <source>
        <strain evidence="2 3">DSM 19034</strain>
    </source>
</reference>
<gene>
    <name evidence="2" type="ORF">CLV32_0287</name>
</gene>
<evidence type="ECO:0000256" key="1">
    <source>
        <dbReference type="SAM" id="SignalP"/>
    </source>
</evidence>
<dbReference type="SUPFAM" id="SSF56935">
    <property type="entry name" value="Porins"/>
    <property type="match status" value="1"/>
</dbReference>
<dbReference type="InterPro" id="IPR037066">
    <property type="entry name" value="Plug_dom_sf"/>
</dbReference>
<dbReference type="Gene3D" id="2.60.40.1930">
    <property type="match status" value="1"/>
</dbReference>
<comment type="caution">
    <text evidence="2">The sequence shown here is derived from an EMBL/GenBank/DDBJ whole genome shotgun (WGS) entry which is preliminary data.</text>
</comment>
<feature type="signal peptide" evidence="1">
    <location>
        <begin position="1"/>
        <end position="21"/>
    </location>
</feature>
<evidence type="ECO:0000313" key="2">
    <source>
        <dbReference type="EMBL" id="TDO24000.1"/>
    </source>
</evidence>
<sequence length="821" mass="90567">MKNPIMALCVAFILCFCSASAQQNTERMIIDKLNSQGKNYPQEKIHLHFDRSFYAAGDTARFAGYLVNAVKNVPSDLSRILHVELINDQNKIIKTLILQTIAGFSAGDLALSDSLPQGMYHVRAYTNWMRNFSPEFFFTKYINIINPYNGSVESAEKEGSIADNAKKYKVSFFPEGGQLINGLTARVGFKIVNWRGNGVIASGLLLDEAGKSILEFGSGHAGIGSFLFTPSSLKQYTAVFNFPDGSKQEVQLPIALNSGTILTANNSNPDSLFVKIQSTEDLLNKKTFTFIPLSNGIPLFYMDTQLPDQQISITIPKSKLPGGILQLSLLNDLNQPISERLIFNSYQEKINLALSGFKPAYQKDEKVELELQATSVTGKPIIGSFSMAIVSSGDLSANEDDEQTIYSNLLLNSDLKGSIKQPNYYFNSPSEKKDEELDGLMLTQGWSRFIWQQVSGTQLSDPVFAAERRIKISGQITGVSKGSPIANIPITLLAGELDKGMLLDTLTNRDGQFTFYLSDSLGYLPLRIQAKARQGVAYTVTINHEQRPNIAENTSGNKNLKGIVDAFKTTKDYGNYVAQLKTRGESKFNFKGLNQLKDVNIVNYNRKIKLADSHSTNLNGPGNADRVLLPDVVEKLPDLTNLDGILPIVNVPGGFRLRSAIPDGSHTPDMLVLVDGVPGLISVREISPRDVESIEFMKNVLTTAIYGIRGSGGVLLITTKKGDSYKHQKQAANSLFIPGIFALQHKFYQEAFAHEVQSNQVVKTMFWKPDLITDQQGRAKISFNNFPNLKDCTVIIEGVGARGNLVRKTIRNGDLQLGQRN</sequence>
<feature type="chain" id="PRO_5020269922" evidence="1">
    <location>
        <begin position="22"/>
        <end position="821"/>
    </location>
</feature>